<feature type="compositionally biased region" description="Polar residues" evidence="1">
    <location>
        <begin position="141"/>
        <end position="156"/>
    </location>
</feature>
<feature type="region of interest" description="Disordered" evidence="1">
    <location>
        <begin position="121"/>
        <end position="156"/>
    </location>
</feature>
<dbReference type="AlphaFoldDB" id="A0A8J7YIW6"/>
<protein>
    <submittedName>
        <fullName evidence="2">Uncharacterized protein</fullName>
    </submittedName>
</protein>
<evidence type="ECO:0000256" key="1">
    <source>
        <dbReference type="SAM" id="MobiDB-lite"/>
    </source>
</evidence>
<name>A0A8J7YIW6_9EURY</name>
<comment type="caution">
    <text evidence="2">The sequence shown here is derived from an EMBL/GenBank/DDBJ whole genome shotgun (WGS) entry which is preliminary data.</text>
</comment>
<dbReference type="PROSITE" id="PS51257">
    <property type="entry name" value="PROKAR_LIPOPROTEIN"/>
    <property type="match status" value="1"/>
</dbReference>
<gene>
    <name evidence="2" type="ORF">EGD98_09620</name>
</gene>
<evidence type="ECO:0000313" key="3">
    <source>
        <dbReference type="Proteomes" id="UP000783863"/>
    </source>
</evidence>
<dbReference type="RefSeq" id="WP_220588163.1">
    <property type="nucleotide sequence ID" value="NZ_RKLQ01000002.1"/>
</dbReference>
<dbReference type="InterPro" id="IPR006311">
    <property type="entry name" value="TAT_signal"/>
</dbReference>
<dbReference type="PROSITE" id="PS51318">
    <property type="entry name" value="TAT"/>
    <property type="match status" value="1"/>
</dbReference>
<sequence length="156" mass="16895">MARHQSRRRLLGTVGAALCAALAGCSGGLAGSDGDLRIENWDRTDHSVAVTMDRGDSYDTKSWSATVEGGSTVERQGVITRSDWPYPFYLHISVDGEYRTTTRHVWEPTTEVVLRDDAVLADETDRPIDLTPAEPPPGGLSTETRTGPPTAAPTNR</sequence>
<proteinExistence type="predicted"/>
<organism evidence="2 3">
    <name type="scientific">Haloarcula salinisoli</name>
    <dbReference type="NCBI Taxonomy" id="2487746"/>
    <lineage>
        <taxon>Archaea</taxon>
        <taxon>Methanobacteriati</taxon>
        <taxon>Methanobacteriota</taxon>
        <taxon>Stenosarchaea group</taxon>
        <taxon>Halobacteria</taxon>
        <taxon>Halobacteriales</taxon>
        <taxon>Haloarculaceae</taxon>
        <taxon>Haloarcula</taxon>
    </lineage>
</organism>
<dbReference type="Proteomes" id="UP000783863">
    <property type="component" value="Unassembled WGS sequence"/>
</dbReference>
<dbReference type="EMBL" id="RKLQ01000002">
    <property type="protein sequence ID" value="MBX0303924.1"/>
    <property type="molecule type" value="Genomic_DNA"/>
</dbReference>
<keyword evidence="3" id="KW-1185">Reference proteome</keyword>
<evidence type="ECO:0000313" key="2">
    <source>
        <dbReference type="EMBL" id="MBX0303924.1"/>
    </source>
</evidence>
<accession>A0A8J7YIW6</accession>
<reference evidence="2" key="1">
    <citation type="submission" date="2021-06" db="EMBL/GenBank/DDBJ databases">
        <title>Halomicroarcula sp. F24A a new haloarchaeum isolated from saline soil.</title>
        <authorList>
            <person name="Duran-Viseras A."/>
            <person name="Sanchez-Porro C."/>
            <person name="Ventosa A."/>
        </authorList>
    </citation>
    <scope>NUCLEOTIDE SEQUENCE</scope>
    <source>
        <strain evidence="2">F24A</strain>
    </source>
</reference>